<dbReference type="SUPFAM" id="SSF48019">
    <property type="entry name" value="post-AAA+ oligomerization domain-like"/>
    <property type="match status" value="1"/>
</dbReference>
<dbReference type="InterPro" id="IPR008921">
    <property type="entry name" value="DNA_pol3_clamp-load_cplx_C"/>
</dbReference>
<dbReference type="EMBL" id="GU474927">
    <property type="protein sequence ID" value="ADI19603.1"/>
    <property type="molecule type" value="Genomic_DNA"/>
</dbReference>
<dbReference type="GO" id="GO:0003677">
    <property type="term" value="F:DNA binding"/>
    <property type="evidence" value="ECO:0007669"/>
    <property type="project" value="InterPro"/>
</dbReference>
<evidence type="ECO:0000256" key="3">
    <source>
        <dbReference type="ARBA" id="ARBA00022695"/>
    </source>
</evidence>
<comment type="similarity">
    <text evidence="1 11">Belongs to the DnaX/STICHEL family.</text>
</comment>
<evidence type="ECO:0000256" key="2">
    <source>
        <dbReference type="ARBA" id="ARBA00022679"/>
    </source>
</evidence>
<keyword evidence="4 11" id="KW-0235">DNA replication</keyword>
<dbReference type="SMART" id="SM00382">
    <property type="entry name" value="AAA"/>
    <property type="match status" value="1"/>
</dbReference>
<dbReference type="NCBIfam" id="TIGR02397">
    <property type="entry name" value="dnaX_nterm"/>
    <property type="match status" value="1"/>
</dbReference>
<dbReference type="InterPro" id="IPR027417">
    <property type="entry name" value="P-loop_NTPase"/>
</dbReference>
<dbReference type="AlphaFoldDB" id="E0XYW2"/>
<keyword evidence="6 11" id="KW-0547">Nucleotide-binding</keyword>
<dbReference type="NCBIfam" id="NF006585">
    <property type="entry name" value="PRK09111.1"/>
    <property type="match status" value="1"/>
</dbReference>
<proteinExistence type="inferred from homology"/>
<gene>
    <name evidence="11" type="primary">dnaX</name>
</gene>
<dbReference type="InterPro" id="IPR012763">
    <property type="entry name" value="DNA_pol_III_sug/sutau_N"/>
</dbReference>
<evidence type="ECO:0000256" key="7">
    <source>
        <dbReference type="ARBA" id="ARBA00022833"/>
    </source>
</evidence>
<feature type="domain" description="AAA+ ATPase" evidence="12">
    <location>
        <begin position="40"/>
        <end position="185"/>
    </location>
</feature>
<keyword evidence="8 11" id="KW-0067">ATP-binding</keyword>
<dbReference type="InterPro" id="IPR050238">
    <property type="entry name" value="DNA_Rep/Repair_Clamp_Loader"/>
</dbReference>
<keyword evidence="3 11" id="KW-0548">Nucleotidyltransferase</keyword>
<dbReference type="InterPro" id="IPR003593">
    <property type="entry name" value="AAA+_ATPase"/>
</dbReference>
<evidence type="ECO:0000256" key="1">
    <source>
        <dbReference type="ARBA" id="ARBA00006360"/>
    </source>
</evidence>
<evidence type="ECO:0000256" key="11">
    <source>
        <dbReference type="RuleBase" id="RU364063"/>
    </source>
</evidence>
<evidence type="ECO:0000256" key="5">
    <source>
        <dbReference type="ARBA" id="ARBA00022723"/>
    </source>
</evidence>
<evidence type="ECO:0000256" key="8">
    <source>
        <dbReference type="ARBA" id="ARBA00022840"/>
    </source>
</evidence>
<sequence length="563" mass="64938">MKNNDHKILALKYRPKNFEELIGQDMMVQTITNSIKLDKLPNAYLLTGIRGVGKTTTARLIAKAINCKMDFFQGEKCNSNEHCHCKEIINSRHLDVLEMDAASRTGIDDVRELIESSKYNPTHAKYKIFIIDEVHMLSKQAFNGLLKTLEEPPPHLKFIFATTEVKKVPVTIVSRCQRFDLHRVSIKVLLGQLKKILKIENGNISDAALKLIAKTSEGSVRDSLSLLDRALVSQHITEKEIDETFVRKMLGIADRSKILELLQFIFYGNLKESIKQLREMINEGVEPVNFLNDFLEMIYFILQKKNIGDFDSDLSISESELKMIDSISKDVKISTLTIFWQFIIKGIDELSVVTNPILSLEMLIVRLIHLKDMPSYESILDLLNKNSSSQLRENLEDFDDKKINLNKKNEINQVSKDQIKNTTQTKPKLTSLKPKNLTENLNLETIPSFEDLIKLTSKKREVELKYDLERNVKLIKFSEGKIDINFDENIGKNFVRNLAEKLLKWTGKRWIITLTKSTDQKTFLEHQSINKKKLLEEEEKGEVYKKFKDIFSDGELVEVSKKK</sequence>
<dbReference type="Pfam" id="PF12169">
    <property type="entry name" value="DNA_pol3_gamma3"/>
    <property type="match status" value="1"/>
</dbReference>
<dbReference type="FunFam" id="3.40.50.300:FF:000014">
    <property type="entry name" value="DNA polymerase III subunit gamma/tau"/>
    <property type="match status" value="1"/>
</dbReference>
<dbReference type="Gene3D" id="1.10.8.60">
    <property type="match status" value="1"/>
</dbReference>
<accession>E0XYW2</accession>
<evidence type="ECO:0000256" key="4">
    <source>
        <dbReference type="ARBA" id="ARBA00022705"/>
    </source>
</evidence>
<evidence type="ECO:0000256" key="10">
    <source>
        <dbReference type="ARBA" id="ARBA00049244"/>
    </source>
</evidence>
<dbReference type="Pfam" id="PF13177">
    <property type="entry name" value="DNA_pol3_delta2"/>
    <property type="match status" value="1"/>
</dbReference>
<comment type="subunit">
    <text evidence="11">DNA polymerase III contains a core (composed of alpha, epsilon and theta chains) that associates with a tau subunit. This core dimerizes to form the POLIII' complex. PolIII' associates with the gamma complex (composed of gamma, delta, delta', psi and chi chains) and with the beta chain to form the complete DNA polymerase III complex.</text>
</comment>
<comment type="function">
    <text evidence="11">DNA polymerase III is a complex, multichain enzyme responsible for most of the replicative synthesis in bacteria. This DNA polymerase also exhibits 3' to 5' exonuclease activity.</text>
</comment>
<dbReference type="Pfam" id="PF12362">
    <property type="entry name" value="DUF3646"/>
    <property type="match status" value="1"/>
</dbReference>
<evidence type="ECO:0000259" key="12">
    <source>
        <dbReference type="SMART" id="SM00382"/>
    </source>
</evidence>
<keyword evidence="2 11" id="KW-0808">Transferase</keyword>
<dbReference type="GO" id="GO:0046872">
    <property type="term" value="F:metal ion binding"/>
    <property type="evidence" value="ECO:0007669"/>
    <property type="project" value="UniProtKB-KW"/>
</dbReference>
<evidence type="ECO:0000256" key="9">
    <source>
        <dbReference type="ARBA" id="ARBA00022932"/>
    </source>
</evidence>
<evidence type="ECO:0000313" key="13">
    <source>
        <dbReference type="EMBL" id="ADI19603.1"/>
    </source>
</evidence>
<dbReference type="GO" id="GO:0009360">
    <property type="term" value="C:DNA polymerase III complex"/>
    <property type="evidence" value="ECO:0007669"/>
    <property type="project" value="InterPro"/>
</dbReference>
<dbReference type="GO" id="GO:0005524">
    <property type="term" value="F:ATP binding"/>
    <property type="evidence" value="ECO:0007669"/>
    <property type="project" value="UniProtKB-KW"/>
</dbReference>
<reference evidence="13" key="1">
    <citation type="journal article" date="2011" name="Environ. Microbiol.">
        <title>Time-series analyses of Monterey Bay coastal microbial picoplankton using a 'genome proxy' microarray.</title>
        <authorList>
            <person name="Rich V.I."/>
            <person name="Pham V.D."/>
            <person name="Eppley J."/>
            <person name="Shi Y."/>
            <person name="DeLong E.F."/>
        </authorList>
    </citation>
    <scope>NUCLEOTIDE SEQUENCE</scope>
</reference>
<comment type="catalytic activity">
    <reaction evidence="10 11">
        <text>DNA(n) + a 2'-deoxyribonucleoside 5'-triphosphate = DNA(n+1) + diphosphate</text>
        <dbReference type="Rhea" id="RHEA:22508"/>
        <dbReference type="Rhea" id="RHEA-COMP:17339"/>
        <dbReference type="Rhea" id="RHEA-COMP:17340"/>
        <dbReference type="ChEBI" id="CHEBI:33019"/>
        <dbReference type="ChEBI" id="CHEBI:61560"/>
        <dbReference type="ChEBI" id="CHEBI:173112"/>
        <dbReference type="EC" id="2.7.7.7"/>
    </reaction>
</comment>
<dbReference type="EC" id="2.7.7.7" evidence="11"/>
<evidence type="ECO:0000256" key="6">
    <source>
        <dbReference type="ARBA" id="ARBA00022741"/>
    </source>
</evidence>
<keyword evidence="5" id="KW-0479">Metal-binding</keyword>
<dbReference type="InterPro" id="IPR022754">
    <property type="entry name" value="DNA_pol_III_gamma-3"/>
</dbReference>
<dbReference type="CDD" id="cd18137">
    <property type="entry name" value="HLD_clamp_pol_III_gamma_tau"/>
    <property type="match status" value="1"/>
</dbReference>
<name>E0XYW2_9PROT</name>
<dbReference type="InterPro" id="IPR045085">
    <property type="entry name" value="HLD_clamp_pol_III_gamma_tau"/>
</dbReference>
<dbReference type="SUPFAM" id="SSF52540">
    <property type="entry name" value="P-loop containing nucleoside triphosphate hydrolases"/>
    <property type="match status" value="1"/>
</dbReference>
<protein>
    <recommendedName>
        <fullName evidence="11">DNA polymerase III subunit gamma/tau</fullName>
        <ecNumber evidence="11">2.7.7.7</ecNumber>
    </recommendedName>
</protein>
<dbReference type="CDD" id="cd00009">
    <property type="entry name" value="AAA"/>
    <property type="match status" value="1"/>
</dbReference>
<dbReference type="GO" id="GO:0003887">
    <property type="term" value="F:DNA-directed DNA polymerase activity"/>
    <property type="evidence" value="ECO:0007669"/>
    <property type="project" value="UniProtKB-KW"/>
</dbReference>
<dbReference type="Gene3D" id="3.40.50.300">
    <property type="entry name" value="P-loop containing nucleotide triphosphate hydrolases"/>
    <property type="match status" value="1"/>
</dbReference>
<keyword evidence="7" id="KW-0862">Zinc</keyword>
<keyword evidence="9 11" id="KW-0239">DNA-directed DNA polymerase</keyword>
<dbReference type="GO" id="GO:0006261">
    <property type="term" value="P:DNA-templated DNA replication"/>
    <property type="evidence" value="ECO:0007669"/>
    <property type="project" value="TreeGrafter"/>
</dbReference>
<dbReference type="PANTHER" id="PTHR11669:SF0">
    <property type="entry name" value="PROTEIN STICHEL-LIKE 2"/>
    <property type="match status" value="1"/>
</dbReference>
<dbReference type="InterPro" id="IPR022107">
    <property type="entry name" value="DNA_pol_III_gamma/tau_C"/>
</dbReference>
<dbReference type="PANTHER" id="PTHR11669">
    <property type="entry name" value="REPLICATION FACTOR C / DNA POLYMERASE III GAMMA-TAU SUBUNIT"/>
    <property type="match status" value="1"/>
</dbReference>
<dbReference type="Pfam" id="PF22608">
    <property type="entry name" value="DNAX_ATPase_lid"/>
    <property type="match status" value="1"/>
</dbReference>
<dbReference type="Gene3D" id="1.20.272.10">
    <property type="match status" value="1"/>
</dbReference>
<organism evidence="13">
    <name type="scientific">uncultured SAR11 cluster bacterium HF0770_37D02</name>
    <dbReference type="NCBI Taxonomy" id="710726"/>
    <lineage>
        <taxon>Bacteria</taxon>
        <taxon>Pseudomonadati</taxon>
        <taxon>Pseudomonadota</taxon>
        <taxon>Alphaproteobacteria</taxon>
        <taxon>Candidatus Pelagibacterales</taxon>
        <taxon>environmental samples</taxon>
    </lineage>
</organism>